<gene>
    <name evidence="2" type="ORF">GCM10010979_32180</name>
</gene>
<proteinExistence type="predicted"/>
<evidence type="ECO:0000313" key="2">
    <source>
        <dbReference type="EMBL" id="GGB15140.1"/>
    </source>
</evidence>
<feature type="domain" description="Dienelactone hydrolase" evidence="1">
    <location>
        <begin position="3"/>
        <end position="190"/>
    </location>
</feature>
<dbReference type="InterPro" id="IPR051049">
    <property type="entry name" value="Dienelactone_hydrolase-like"/>
</dbReference>
<protein>
    <submittedName>
        <fullName evidence="2">Dienelactone hydrolase</fullName>
    </submittedName>
</protein>
<reference evidence="2" key="2">
    <citation type="submission" date="2020-09" db="EMBL/GenBank/DDBJ databases">
        <authorList>
            <person name="Sun Q."/>
            <person name="Zhou Y."/>
        </authorList>
    </citation>
    <scope>NUCLEOTIDE SEQUENCE</scope>
    <source>
        <strain evidence="2">CGMCC 1.12813</strain>
    </source>
</reference>
<dbReference type="EMBL" id="BMGB01000002">
    <property type="protein sequence ID" value="GGB15140.1"/>
    <property type="molecule type" value="Genomic_DNA"/>
</dbReference>
<dbReference type="InterPro" id="IPR029058">
    <property type="entry name" value="AB_hydrolase_fold"/>
</dbReference>
<evidence type="ECO:0000313" key="3">
    <source>
        <dbReference type="Proteomes" id="UP000606922"/>
    </source>
</evidence>
<organism evidence="2 3">
    <name type="scientific">Conyzicola nivalis</name>
    <dbReference type="NCBI Taxonomy" id="1477021"/>
    <lineage>
        <taxon>Bacteria</taxon>
        <taxon>Bacillati</taxon>
        <taxon>Actinomycetota</taxon>
        <taxon>Actinomycetes</taxon>
        <taxon>Micrococcales</taxon>
        <taxon>Microbacteriaceae</taxon>
        <taxon>Conyzicola</taxon>
    </lineage>
</organism>
<dbReference type="SUPFAM" id="SSF53474">
    <property type="entry name" value="alpha/beta-Hydrolases"/>
    <property type="match status" value="1"/>
</dbReference>
<dbReference type="Gene3D" id="3.40.50.1820">
    <property type="entry name" value="alpha/beta hydrolase"/>
    <property type="match status" value="1"/>
</dbReference>
<dbReference type="Proteomes" id="UP000606922">
    <property type="component" value="Unassembled WGS sequence"/>
</dbReference>
<name>A0A916ST69_9MICO</name>
<evidence type="ECO:0000259" key="1">
    <source>
        <dbReference type="Pfam" id="PF01738"/>
    </source>
</evidence>
<comment type="caution">
    <text evidence="2">The sequence shown here is derived from an EMBL/GenBank/DDBJ whole genome shotgun (WGS) entry which is preliminary data.</text>
</comment>
<reference evidence="2" key="1">
    <citation type="journal article" date="2014" name="Int. J. Syst. Evol. Microbiol.">
        <title>Complete genome sequence of Corynebacterium casei LMG S-19264T (=DSM 44701T), isolated from a smear-ripened cheese.</title>
        <authorList>
            <consortium name="US DOE Joint Genome Institute (JGI-PGF)"/>
            <person name="Walter F."/>
            <person name="Albersmeier A."/>
            <person name="Kalinowski J."/>
            <person name="Ruckert C."/>
        </authorList>
    </citation>
    <scope>NUCLEOTIDE SEQUENCE</scope>
    <source>
        <strain evidence="2">CGMCC 1.12813</strain>
    </source>
</reference>
<dbReference type="Pfam" id="PF01738">
    <property type="entry name" value="DLH"/>
    <property type="match status" value="1"/>
</dbReference>
<keyword evidence="2" id="KW-0378">Hydrolase</keyword>
<dbReference type="InterPro" id="IPR002925">
    <property type="entry name" value="Dienelactn_hydro"/>
</dbReference>
<dbReference type="AlphaFoldDB" id="A0A916ST69"/>
<sequence>MTTVVIFHSVLGIREGELDAAARLHADGHEVIVPDLYDGRVFDDYEPAMEWARQQPEGFRQQRALASVAELSDGFVVGGFSMGSSNAVYVATRRRVSGVLQFAGLNPVEWFGDDAVWPTGVDSQSHQKVDDPFRDPVEQQALADVAAAGATLELFDYPGTGHLFTDPTLPDEYDPEATELLWSRVLPFVAARSGQG</sequence>
<accession>A0A916ST69</accession>
<dbReference type="GO" id="GO:0016787">
    <property type="term" value="F:hydrolase activity"/>
    <property type="evidence" value="ECO:0007669"/>
    <property type="project" value="UniProtKB-KW"/>
</dbReference>
<keyword evidence="3" id="KW-1185">Reference proteome</keyword>
<dbReference type="PANTHER" id="PTHR46623:SF6">
    <property type="entry name" value="ALPHA_BETA-HYDROLASES SUPERFAMILY PROTEIN"/>
    <property type="match status" value="1"/>
</dbReference>
<dbReference type="PANTHER" id="PTHR46623">
    <property type="entry name" value="CARBOXYMETHYLENEBUTENOLIDASE-RELATED"/>
    <property type="match status" value="1"/>
</dbReference>